<evidence type="ECO:0000313" key="9">
    <source>
        <dbReference type="Proteomes" id="UP000553632"/>
    </source>
</evidence>
<protein>
    <recommendedName>
        <fullName evidence="7">EF-hand domain-containing protein</fullName>
    </recommendedName>
</protein>
<dbReference type="Proteomes" id="UP000553632">
    <property type="component" value="Unassembled WGS sequence"/>
</dbReference>
<keyword evidence="9" id="KW-1185">Reference proteome</keyword>
<dbReference type="PROSITE" id="PS50222">
    <property type="entry name" value="EF_HAND_2"/>
    <property type="match status" value="1"/>
</dbReference>
<proteinExistence type="inferred from homology"/>
<name>A0A7J6PI61_PEROL</name>
<keyword evidence="2" id="KW-0519">Myristate</keyword>
<evidence type="ECO:0000313" key="8">
    <source>
        <dbReference type="EMBL" id="KAF4695825.1"/>
    </source>
</evidence>
<reference evidence="8 9" key="1">
    <citation type="submission" date="2020-04" db="EMBL/GenBank/DDBJ databases">
        <title>Perkinsus olseni comparative genomics.</title>
        <authorList>
            <person name="Bogema D.R."/>
        </authorList>
    </citation>
    <scope>NUCLEOTIDE SEQUENCE [LARGE SCALE GENOMIC DNA]</scope>
    <source>
        <strain evidence="8 9">ATCC PRA-207</strain>
    </source>
</reference>
<sequence>MPLCSCGPQAVGEPHRVSAPRRLPRASLASLAEETKLTEQEVEALYDRFLKVAPSGRMLEEDFRNTLGILGLGPSSFIPERMFAAFDTDGDGTLTFNEFVNSLAIMLRGNIRRPWGPFIV</sequence>
<dbReference type="PROSITE" id="PS00018">
    <property type="entry name" value="EF_HAND_1"/>
    <property type="match status" value="1"/>
</dbReference>
<evidence type="ECO:0000256" key="4">
    <source>
        <dbReference type="ARBA" id="ARBA00022737"/>
    </source>
</evidence>
<evidence type="ECO:0000256" key="3">
    <source>
        <dbReference type="ARBA" id="ARBA00022723"/>
    </source>
</evidence>
<dbReference type="InterPro" id="IPR002048">
    <property type="entry name" value="EF_hand_dom"/>
</dbReference>
<dbReference type="InterPro" id="IPR028846">
    <property type="entry name" value="Recoverin"/>
</dbReference>
<feature type="domain" description="EF-hand" evidence="7">
    <location>
        <begin position="74"/>
        <end position="109"/>
    </location>
</feature>
<evidence type="ECO:0000256" key="6">
    <source>
        <dbReference type="ARBA" id="ARBA00023288"/>
    </source>
</evidence>
<dbReference type="EMBL" id="JABANO010039109">
    <property type="protein sequence ID" value="KAF4695825.1"/>
    <property type="molecule type" value="Genomic_DNA"/>
</dbReference>
<evidence type="ECO:0000256" key="2">
    <source>
        <dbReference type="ARBA" id="ARBA00022707"/>
    </source>
</evidence>
<comment type="similarity">
    <text evidence="1">Belongs to the recoverin family.</text>
</comment>
<gene>
    <name evidence="8" type="ORF">FOZ63_026652</name>
</gene>
<dbReference type="AlphaFoldDB" id="A0A7J6PI61"/>
<keyword evidence="3" id="KW-0479">Metal-binding</keyword>
<evidence type="ECO:0000259" key="7">
    <source>
        <dbReference type="PROSITE" id="PS50222"/>
    </source>
</evidence>
<dbReference type="Gene3D" id="1.10.238.10">
    <property type="entry name" value="EF-hand"/>
    <property type="match status" value="1"/>
</dbReference>
<dbReference type="Pfam" id="PF00036">
    <property type="entry name" value="EF-hand_1"/>
    <property type="match status" value="1"/>
</dbReference>
<comment type="caution">
    <text evidence="8">The sequence shown here is derived from an EMBL/GenBank/DDBJ whole genome shotgun (WGS) entry which is preliminary data.</text>
</comment>
<dbReference type="OMA" id="VIAIFKM"/>
<organism evidence="8 9">
    <name type="scientific">Perkinsus olseni</name>
    <name type="common">Perkinsus atlanticus</name>
    <dbReference type="NCBI Taxonomy" id="32597"/>
    <lineage>
        <taxon>Eukaryota</taxon>
        <taxon>Sar</taxon>
        <taxon>Alveolata</taxon>
        <taxon>Perkinsozoa</taxon>
        <taxon>Perkinsea</taxon>
        <taxon>Perkinsida</taxon>
        <taxon>Perkinsidae</taxon>
        <taxon>Perkinsus</taxon>
    </lineage>
</organism>
<evidence type="ECO:0000256" key="1">
    <source>
        <dbReference type="ARBA" id="ARBA00006049"/>
    </source>
</evidence>
<dbReference type="InterPro" id="IPR018247">
    <property type="entry name" value="EF_Hand_1_Ca_BS"/>
</dbReference>
<dbReference type="SUPFAM" id="SSF47473">
    <property type="entry name" value="EF-hand"/>
    <property type="match status" value="1"/>
</dbReference>
<keyword evidence="6" id="KW-0449">Lipoprotein</keyword>
<accession>A0A7J6PI61</accession>
<dbReference type="PRINTS" id="PR00450">
    <property type="entry name" value="RECOVERIN"/>
</dbReference>
<dbReference type="SMART" id="SM00054">
    <property type="entry name" value="EFh"/>
    <property type="match status" value="1"/>
</dbReference>
<dbReference type="InterPro" id="IPR011992">
    <property type="entry name" value="EF-hand-dom_pair"/>
</dbReference>
<dbReference type="PANTHER" id="PTHR23055">
    <property type="entry name" value="CALCIUM BINDING PROTEINS"/>
    <property type="match status" value="1"/>
</dbReference>
<evidence type="ECO:0000256" key="5">
    <source>
        <dbReference type="ARBA" id="ARBA00022837"/>
    </source>
</evidence>
<dbReference type="PANTHER" id="PTHR23055:SF178">
    <property type="entry name" value="NEUROCALCIN HOMOLOG"/>
    <property type="match status" value="1"/>
</dbReference>
<keyword evidence="5" id="KW-0106">Calcium</keyword>
<dbReference type="GO" id="GO:0005509">
    <property type="term" value="F:calcium ion binding"/>
    <property type="evidence" value="ECO:0007669"/>
    <property type="project" value="InterPro"/>
</dbReference>
<dbReference type="CDD" id="cd00051">
    <property type="entry name" value="EFh"/>
    <property type="match status" value="1"/>
</dbReference>
<keyword evidence="4" id="KW-0677">Repeat</keyword>